<keyword evidence="1" id="KW-1133">Transmembrane helix</keyword>
<dbReference type="Pfam" id="PF07843">
    <property type="entry name" value="DUF1634"/>
    <property type="match status" value="1"/>
</dbReference>
<dbReference type="Proteomes" id="UP001597010">
    <property type="component" value="Unassembled WGS sequence"/>
</dbReference>
<proteinExistence type="predicted"/>
<evidence type="ECO:0000313" key="3">
    <source>
        <dbReference type="Proteomes" id="UP001597010"/>
    </source>
</evidence>
<dbReference type="EMBL" id="JBHTHZ010000004">
    <property type="protein sequence ID" value="MFD0793563.1"/>
    <property type="molecule type" value="Genomic_DNA"/>
</dbReference>
<feature type="transmembrane region" description="Helical" evidence="1">
    <location>
        <begin position="126"/>
        <end position="144"/>
    </location>
</feature>
<keyword evidence="1" id="KW-0812">Transmembrane</keyword>
<keyword evidence="1" id="KW-0472">Membrane</keyword>
<gene>
    <name evidence="2" type="ORF">ACFQZX_08025</name>
</gene>
<evidence type="ECO:0000256" key="1">
    <source>
        <dbReference type="SAM" id="Phobius"/>
    </source>
</evidence>
<feature type="transmembrane region" description="Helical" evidence="1">
    <location>
        <begin position="96"/>
        <end position="120"/>
    </location>
</feature>
<protein>
    <submittedName>
        <fullName evidence="2">DUF1634 domain-containing protein</fullName>
    </submittedName>
</protein>
<evidence type="ECO:0000313" key="2">
    <source>
        <dbReference type="EMBL" id="MFD0793563.1"/>
    </source>
</evidence>
<name>A0ABW3AR82_9SPHI</name>
<sequence>MAGSILRLIFGLTGNAGNQLRMVNKTFKDKDMQAVIGWVLRAGVLISMLMVLIGGAFYILRHGHAIADYHEFKGVPDFVGTLSGIINGIITLRGRAIIQFGIMLLIATPVIRVLFSAIGFFLERDYLYTAITLVVLLIILISALSGHAG</sequence>
<reference evidence="3" key="1">
    <citation type="journal article" date="2019" name="Int. J. Syst. Evol. Microbiol.">
        <title>The Global Catalogue of Microorganisms (GCM) 10K type strain sequencing project: providing services to taxonomists for standard genome sequencing and annotation.</title>
        <authorList>
            <consortium name="The Broad Institute Genomics Platform"/>
            <consortium name="The Broad Institute Genome Sequencing Center for Infectious Disease"/>
            <person name="Wu L."/>
            <person name="Ma J."/>
        </authorList>
    </citation>
    <scope>NUCLEOTIDE SEQUENCE [LARGE SCALE GENOMIC DNA]</scope>
    <source>
        <strain evidence="3">CCUG 61484</strain>
    </source>
</reference>
<comment type="caution">
    <text evidence="2">The sequence shown here is derived from an EMBL/GenBank/DDBJ whole genome shotgun (WGS) entry which is preliminary data.</text>
</comment>
<feature type="transmembrane region" description="Helical" evidence="1">
    <location>
        <begin position="40"/>
        <end position="60"/>
    </location>
</feature>
<dbReference type="InterPro" id="IPR012861">
    <property type="entry name" value="DUF1634"/>
</dbReference>
<accession>A0ABW3AR82</accession>
<keyword evidence="3" id="KW-1185">Reference proteome</keyword>
<organism evidence="2 3">
    <name type="scientific">Mucilaginibacter litoreus</name>
    <dbReference type="NCBI Taxonomy" id="1048221"/>
    <lineage>
        <taxon>Bacteria</taxon>
        <taxon>Pseudomonadati</taxon>
        <taxon>Bacteroidota</taxon>
        <taxon>Sphingobacteriia</taxon>
        <taxon>Sphingobacteriales</taxon>
        <taxon>Sphingobacteriaceae</taxon>
        <taxon>Mucilaginibacter</taxon>
    </lineage>
</organism>
<dbReference type="RefSeq" id="WP_377113539.1">
    <property type="nucleotide sequence ID" value="NZ_JBHTHZ010000004.1"/>
</dbReference>